<dbReference type="Proteomes" id="UP001597357">
    <property type="component" value="Unassembled WGS sequence"/>
</dbReference>
<dbReference type="PANTHER" id="PTHR18895">
    <property type="entry name" value="HEMK METHYLTRANSFERASE"/>
    <property type="match status" value="1"/>
</dbReference>
<reference evidence="9" key="1">
    <citation type="journal article" date="2019" name="Int. J. Syst. Evol. Microbiol.">
        <title>The Global Catalogue of Microorganisms (GCM) 10K type strain sequencing project: providing services to taxonomists for standard genome sequencing and annotation.</title>
        <authorList>
            <consortium name="The Broad Institute Genomics Platform"/>
            <consortium name="The Broad Institute Genome Sequencing Center for Infectious Disease"/>
            <person name="Wu L."/>
            <person name="Ma J."/>
        </authorList>
    </citation>
    <scope>NUCLEOTIDE SEQUENCE [LARGE SCALE GENOMIC DNA]</scope>
    <source>
        <strain evidence="9">KCTC 42255</strain>
    </source>
</reference>
<dbReference type="InterPro" id="IPR029063">
    <property type="entry name" value="SAM-dependent_MTases_sf"/>
</dbReference>
<dbReference type="Gene3D" id="1.10.8.10">
    <property type="entry name" value="DNA helicase RuvA subunit, C-terminal domain"/>
    <property type="match status" value="1"/>
</dbReference>
<evidence type="ECO:0000256" key="5">
    <source>
        <dbReference type="HAMAP-Rule" id="MF_02126"/>
    </source>
</evidence>
<sequence length="279" mass="32606">MQLNKYKNYFFNQLKTIYPETEISSFWSWLTEFYLNKTRIELALNPHQLTDEMKQNFDDALNRLKIQEPIQHILGETYFMDYPFSVSQEVLIPRPETEDLVRWIIEDYREVDGHILDIGTGSGCIAIALDLGMFNARVTALDVSEKALKIAAENAKRNRAKVNFIKQDILSTQALNQNYQVIVSNPPYVRELEKSQMQKNVLNYEPDLALFVTDDSPLLFYDKIGRLAFRHLEKNGSLYFEINQYLAKETLDLLRKIGFNDVELRKDLYGNDRMIKASL</sequence>
<dbReference type="InterPro" id="IPR019874">
    <property type="entry name" value="RF_methyltr_PrmC"/>
</dbReference>
<accession>A0ABW5SCB8</accession>
<dbReference type="RefSeq" id="WP_379044891.1">
    <property type="nucleotide sequence ID" value="NZ_JBHULZ010000023.1"/>
</dbReference>
<dbReference type="NCBIfam" id="TIGR03534">
    <property type="entry name" value="RF_mod_PrmC"/>
    <property type="match status" value="1"/>
</dbReference>
<comment type="function">
    <text evidence="5">Methylates the class 1 translation termination release factors RF1/PrfA and RF2/PrfB on the glutamine residue of the universally conserved GGQ motif.</text>
</comment>
<dbReference type="HAMAP" id="MF_02126">
    <property type="entry name" value="RF_methyltr_PrmC"/>
    <property type="match status" value="1"/>
</dbReference>
<dbReference type="NCBIfam" id="TIGR00536">
    <property type="entry name" value="hemK_fam"/>
    <property type="match status" value="1"/>
</dbReference>
<protein>
    <recommendedName>
        <fullName evidence="5">Release factor glutamine methyltransferase</fullName>
        <shortName evidence="5">RF MTase</shortName>
        <ecNumber evidence="5">2.1.1.297</ecNumber>
    </recommendedName>
    <alternativeName>
        <fullName evidence="5">N5-glutamine methyltransferase PrmC</fullName>
    </alternativeName>
    <alternativeName>
        <fullName evidence="5">Protein-(glutamine-N5) MTase PrmC</fullName>
    </alternativeName>
    <alternativeName>
        <fullName evidence="5">Protein-glutamine N-methyltransferase PrmC</fullName>
    </alternativeName>
</protein>
<feature type="domain" description="Release factor glutamine methyltransferase N-terminal" evidence="7">
    <location>
        <begin position="13"/>
        <end position="75"/>
    </location>
</feature>
<comment type="caution">
    <text evidence="8">The sequence shown here is derived from an EMBL/GenBank/DDBJ whole genome shotgun (WGS) entry which is preliminary data.</text>
</comment>
<evidence type="ECO:0000259" key="7">
    <source>
        <dbReference type="Pfam" id="PF17827"/>
    </source>
</evidence>
<dbReference type="InterPro" id="IPR002052">
    <property type="entry name" value="DNA_methylase_N6_adenine_CS"/>
</dbReference>
<keyword evidence="1 5" id="KW-0489">Methyltransferase</keyword>
<dbReference type="Pfam" id="PF05175">
    <property type="entry name" value="MTS"/>
    <property type="match status" value="1"/>
</dbReference>
<keyword evidence="3 5" id="KW-0949">S-adenosyl-L-methionine</keyword>
<feature type="binding site" evidence="5">
    <location>
        <begin position="119"/>
        <end position="123"/>
    </location>
    <ligand>
        <name>S-adenosyl-L-methionine</name>
        <dbReference type="ChEBI" id="CHEBI:59789"/>
    </ligand>
</feature>
<dbReference type="EC" id="2.1.1.297" evidence="5"/>
<evidence type="ECO:0000259" key="6">
    <source>
        <dbReference type="Pfam" id="PF05175"/>
    </source>
</evidence>
<feature type="binding site" evidence="5">
    <location>
        <begin position="185"/>
        <end position="188"/>
    </location>
    <ligand>
        <name>substrate</name>
    </ligand>
</feature>
<dbReference type="SUPFAM" id="SSF53335">
    <property type="entry name" value="S-adenosyl-L-methionine-dependent methyltransferases"/>
    <property type="match status" value="1"/>
</dbReference>
<evidence type="ECO:0000313" key="8">
    <source>
        <dbReference type="EMBL" id="MFD2697296.1"/>
    </source>
</evidence>
<feature type="binding site" evidence="5">
    <location>
        <position position="185"/>
    </location>
    <ligand>
        <name>S-adenosyl-L-methionine</name>
        <dbReference type="ChEBI" id="CHEBI:59789"/>
    </ligand>
</feature>
<organism evidence="8 9">
    <name type="scientific">Mesonia sediminis</name>
    <dbReference type="NCBI Taxonomy" id="1703946"/>
    <lineage>
        <taxon>Bacteria</taxon>
        <taxon>Pseudomonadati</taxon>
        <taxon>Bacteroidota</taxon>
        <taxon>Flavobacteriia</taxon>
        <taxon>Flavobacteriales</taxon>
        <taxon>Flavobacteriaceae</taxon>
        <taxon>Mesonia</taxon>
    </lineage>
</organism>
<evidence type="ECO:0000256" key="2">
    <source>
        <dbReference type="ARBA" id="ARBA00022679"/>
    </source>
</evidence>
<dbReference type="EMBL" id="JBHULZ010000023">
    <property type="protein sequence ID" value="MFD2697296.1"/>
    <property type="molecule type" value="Genomic_DNA"/>
</dbReference>
<evidence type="ECO:0000256" key="4">
    <source>
        <dbReference type="ARBA" id="ARBA00048391"/>
    </source>
</evidence>
<keyword evidence="9" id="KW-1185">Reference proteome</keyword>
<dbReference type="PROSITE" id="PS00092">
    <property type="entry name" value="N6_MTASE"/>
    <property type="match status" value="1"/>
</dbReference>
<dbReference type="InterPro" id="IPR004556">
    <property type="entry name" value="HemK-like"/>
</dbReference>
<dbReference type="PANTHER" id="PTHR18895:SF74">
    <property type="entry name" value="MTRF1L RELEASE FACTOR GLUTAMINE METHYLTRANSFERASE"/>
    <property type="match status" value="1"/>
</dbReference>
<comment type="similarity">
    <text evidence="5">Belongs to the protein N5-glutamine methyltransferase family. PrmC subfamily.</text>
</comment>
<comment type="catalytic activity">
    <reaction evidence="4 5">
        <text>L-glutaminyl-[peptide chain release factor] + S-adenosyl-L-methionine = N(5)-methyl-L-glutaminyl-[peptide chain release factor] + S-adenosyl-L-homocysteine + H(+)</text>
        <dbReference type="Rhea" id="RHEA:42896"/>
        <dbReference type="Rhea" id="RHEA-COMP:10271"/>
        <dbReference type="Rhea" id="RHEA-COMP:10272"/>
        <dbReference type="ChEBI" id="CHEBI:15378"/>
        <dbReference type="ChEBI" id="CHEBI:30011"/>
        <dbReference type="ChEBI" id="CHEBI:57856"/>
        <dbReference type="ChEBI" id="CHEBI:59789"/>
        <dbReference type="ChEBI" id="CHEBI:61891"/>
        <dbReference type="EC" id="2.1.1.297"/>
    </reaction>
</comment>
<evidence type="ECO:0000256" key="3">
    <source>
        <dbReference type="ARBA" id="ARBA00022691"/>
    </source>
</evidence>
<dbReference type="Gene3D" id="3.40.50.150">
    <property type="entry name" value="Vaccinia Virus protein VP39"/>
    <property type="match status" value="1"/>
</dbReference>
<dbReference type="InterPro" id="IPR007848">
    <property type="entry name" value="Small_mtfrase_dom"/>
</dbReference>
<dbReference type="GO" id="GO:0102559">
    <property type="term" value="F:peptide chain release factor N(5)-glutamine methyltransferase activity"/>
    <property type="evidence" value="ECO:0007669"/>
    <property type="project" value="UniProtKB-EC"/>
</dbReference>
<name>A0ABW5SCB8_9FLAO</name>
<evidence type="ECO:0000313" key="9">
    <source>
        <dbReference type="Proteomes" id="UP001597357"/>
    </source>
</evidence>
<dbReference type="InterPro" id="IPR050320">
    <property type="entry name" value="N5-glutamine_MTase"/>
</dbReference>
<dbReference type="InterPro" id="IPR040758">
    <property type="entry name" value="PrmC_N"/>
</dbReference>
<dbReference type="Pfam" id="PF17827">
    <property type="entry name" value="PrmC_N"/>
    <property type="match status" value="1"/>
</dbReference>
<evidence type="ECO:0000256" key="1">
    <source>
        <dbReference type="ARBA" id="ARBA00022603"/>
    </source>
</evidence>
<proteinExistence type="inferred from homology"/>
<dbReference type="CDD" id="cd02440">
    <property type="entry name" value="AdoMet_MTases"/>
    <property type="match status" value="1"/>
</dbReference>
<feature type="domain" description="Methyltransferase small" evidence="6">
    <location>
        <begin position="111"/>
        <end position="195"/>
    </location>
</feature>
<comment type="caution">
    <text evidence="5">Lacks conserved residue(s) required for the propagation of feature annotation.</text>
</comment>
<feature type="binding site" evidence="5">
    <location>
        <position position="142"/>
    </location>
    <ligand>
        <name>S-adenosyl-L-methionine</name>
        <dbReference type="ChEBI" id="CHEBI:59789"/>
    </ligand>
</feature>
<dbReference type="GO" id="GO:0032259">
    <property type="term" value="P:methylation"/>
    <property type="evidence" value="ECO:0007669"/>
    <property type="project" value="UniProtKB-KW"/>
</dbReference>
<gene>
    <name evidence="5 8" type="primary">prmC</name>
    <name evidence="8" type="ORF">ACFSQ0_04770</name>
</gene>
<keyword evidence="2 5" id="KW-0808">Transferase</keyword>